<evidence type="ECO:0000313" key="1">
    <source>
        <dbReference type="EMBL" id="ADI44155.1"/>
    </source>
</evidence>
<name>D6W4U7_DROME</name>
<organism evidence="1">
    <name type="scientific">Drosophila melanogaster</name>
    <name type="common">Fruit fly</name>
    <dbReference type="NCBI Taxonomy" id="7227"/>
    <lineage>
        <taxon>Eukaryota</taxon>
        <taxon>Metazoa</taxon>
        <taxon>Ecdysozoa</taxon>
        <taxon>Arthropoda</taxon>
        <taxon>Hexapoda</taxon>
        <taxon>Insecta</taxon>
        <taxon>Pterygota</taxon>
        <taxon>Neoptera</taxon>
        <taxon>Endopterygota</taxon>
        <taxon>Diptera</taxon>
        <taxon>Brachycera</taxon>
        <taxon>Muscomorpha</taxon>
        <taxon>Ephydroidea</taxon>
        <taxon>Drosophilidae</taxon>
        <taxon>Drosophila</taxon>
        <taxon>Sophophora</taxon>
    </lineage>
</organism>
<protein>
    <submittedName>
        <fullName evidence="1">MIP21014p</fullName>
    </submittedName>
</protein>
<accession>D6W4U7</accession>
<proteinExistence type="evidence at transcript level"/>
<sequence length="65" mass="7724">MQNCYKRRSSPCLASRDFWAATLLFDCFVSLSWPNYSYLLHVFQVHCQISARPQPSRKRRPQCEV</sequence>
<dbReference type="EMBL" id="BT124997">
    <property type="protein sequence ID" value="ADI44155.1"/>
    <property type="molecule type" value="mRNA"/>
</dbReference>
<dbReference type="AlphaFoldDB" id="D6W4U7"/>
<reference evidence="1" key="1">
    <citation type="submission" date="2010-06" db="EMBL/GenBank/DDBJ databases">
        <authorList>
            <person name="Carlson J."/>
            <person name="Booth B."/>
            <person name="Frise E."/>
            <person name="Sandler J."/>
            <person name="Wan K."/>
            <person name="Yu C."/>
            <person name="Celniker S."/>
        </authorList>
    </citation>
    <scope>NUCLEOTIDE SEQUENCE</scope>
</reference>